<dbReference type="PANTHER" id="PTHR46614">
    <property type="entry name" value="MORN REPEAT-CONTAINING PROTEIN 4"/>
    <property type="match status" value="1"/>
</dbReference>
<dbReference type="EMBL" id="MSLT01000006">
    <property type="protein sequence ID" value="OUD15240.1"/>
    <property type="molecule type" value="Genomic_DNA"/>
</dbReference>
<dbReference type="OrthoDB" id="2065331at2"/>
<gene>
    <name evidence="5" type="ORF">TPSD3_01535</name>
</gene>
<dbReference type="PANTHER" id="PTHR46614:SF1">
    <property type="entry name" value="MORN REPEAT-CONTAINING PROTEIN 4"/>
    <property type="match status" value="1"/>
</dbReference>
<keyword evidence="6" id="KW-1185">Reference proteome</keyword>
<comment type="caution">
    <text evidence="5">The sequence shown here is derived from an EMBL/GenBank/DDBJ whole genome shotgun (WGS) entry which is preliminary data.</text>
</comment>
<dbReference type="Proteomes" id="UP000194798">
    <property type="component" value="Unassembled WGS sequence"/>
</dbReference>
<evidence type="ECO:0008006" key="7">
    <source>
        <dbReference type="Google" id="ProtNLM"/>
    </source>
</evidence>
<dbReference type="InterPro" id="IPR052315">
    <property type="entry name" value="MORN4"/>
</dbReference>
<evidence type="ECO:0000256" key="1">
    <source>
        <dbReference type="ARBA" id="ARBA00004316"/>
    </source>
</evidence>
<evidence type="ECO:0000256" key="3">
    <source>
        <dbReference type="ARBA" id="ARBA00023273"/>
    </source>
</evidence>
<sequence>MELFYLGIKNMSLFFKMRFSFLLMLLALLSACAKVPTHEGCYVAEPYVNGRYVGACDTFRRAHGQGVAQGTDTYKGEFNAGVIEGWGLYTWSNGATFCGQFKAGKMSGVGIYTDSSGKRQEGIWNGTQRVETYQTGRLTCTIR</sequence>
<dbReference type="GO" id="GO:0042995">
    <property type="term" value="C:cell projection"/>
    <property type="evidence" value="ECO:0007669"/>
    <property type="project" value="UniProtKB-SubCell"/>
</dbReference>
<dbReference type="SMART" id="SM00698">
    <property type="entry name" value="MORN"/>
    <property type="match status" value="2"/>
</dbReference>
<dbReference type="AlphaFoldDB" id="A0A251XAW3"/>
<reference evidence="5 6" key="1">
    <citation type="submission" date="2016-12" db="EMBL/GenBank/DDBJ databases">
        <title>Thioflexothrix psekupsii D3 genome sequencing and assembly.</title>
        <authorList>
            <person name="Fomenkov A."/>
            <person name="Vincze T."/>
            <person name="Grabovich M."/>
            <person name="Anton B.P."/>
            <person name="Dubinina G."/>
            <person name="Orlova M."/>
            <person name="Belousova E."/>
            <person name="Roberts R.J."/>
        </authorList>
    </citation>
    <scope>NUCLEOTIDE SEQUENCE [LARGE SCALE GENOMIC DNA]</scope>
    <source>
        <strain evidence="5">D3</strain>
    </source>
</reference>
<name>A0A251XAW3_9GAMM</name>
<evidence type="ECO:0000256" key="2">
    <source>
        <dbReference type="ARBA" id="ARBA00022737"/>
    </source>
</evidence>
<proteinExistence type="predicted"/>
<comment type="subcellular location">
    <subcellularLocation>
        <location evidence="1">Cell projection</location>
    </subcellularLocation>
</comment>
<feature type="signal peptide" evidence="4">
    <location>
        <begin position="1"/>
        <end position="33"/>
    </location>
</feature>
<dbReference type="GO" id="GO:0048678">
    <property type="term" value="P:response to axon injury"/>
    <property type="evidence" value="ECO:0007669"/>
    <property type="project" value="TreeGrafter"/>
</dbReference>
<accession>A0A251XAW3</accession>
<dbReference type="Gene3D" id="2.20.110.10">
    <property type="entry name" value="Histone H3 K4-specific methyltransferase SET7/9 N-terminal domain"/>
    <property type="match status" value="1"/>
</dbReference>
<evidence type="ECO:0000313" key="5">
    <source>
        <dbReference type="EMBL" id="OUD15240.1"/>
    </source>
</evidence>
<evidence type="ECO:0000256" key="4">
    <source>
        <dbReference type="SAM" id="SignalP"/>
    </source>
</evidence>
<protein>
    <recommendedName>
        <fullName evidence="7">MORN repeat protein</fullName>
    </recommendedName>
</protein>
<keyword evidence="2" id="KW-0677">Repeat</keyword>
<dbReference type="Pfam" id="PF02493">
    <property type="entry name" value="MORN"/>
    <property type="match status" value="2"/>
</dbReference>
<dbReference type="SUPFAM" id="SSF82185">
    <property type="entry name" value="Histone H3 K4-specific methyltransferase SET7/9 N-terminal domain"/>
    <property type="match status" value="1"/>
</dbReference>
<feature type="chain" id="PRO_5013213657" description="MORN repeat protein" evidence="4">
    <location>
        <begin position="34"/>
        <end position="143"/>
    </location>
</feature>
<evidence type="ECO:0000313" key="6">
    <source>
        <dbReference type="Proteomes" id="UP000194798"/>
    </source>
</evidence>
<dbReference type="InterPro" id="IPR003409">
    <property type="entry name" value="MORN"/>
</dbReference>
<keyword evidence="3" id="KW-0966">Cell projection</keyword>
<keyword evidence="4" id="KW-0732">Signal</keyword>
<organism evidence="5 6">
    <name type="scientific">Thioflexithrix psekupsensis</name>
    <dbReference type="NCBI Taxonomy" id="1570016"/>
    <lineage>
        <taxon>Bacteria</taxon>
        <taxon>Pseudomonadati</taxon>
        <taxon>Pseudomonadota</taxon>
        <taxon>Gammaproteobacteria</taxon>
        <taxon>Thiotrichales</taxon>
        <taxon>Thioflexithrix</taxon>
    </lineage>
</organism>